<comment type="caution">
    <text evidence="10">The sequence shown here is derived from an EMBL/GenBank/DDBJ whole genome shotgun (WGS) entry which is preliminary data.</text>
</comment>
<evidence type="ECO:0000256" key="5">
    <source>
        <dbReference type="ARBA" id="ARBA00023128"/>
    </source>
</evidence>
<organism evidence="10">
    <name type="scientific">Menopon gallinae</name>
    <name type="common">poultry shaft louse</name>
    <dbReference type="NCBI Taxonomy" id="328185"/>
    <lineage>
        <taxon>Eukaryota</taxon>
        <taxon>Metazoa</taxon>
        <taxon>Ecdysozoa</taxon>
        <taxon>Arthropoda</taxon>
        <taxon>Hexapoda</taxon>
        <taxon>Insecta</taxon>
        <taxon>Pterygota</taxon>
        <taxon>Neoptera</taxon>
        <taxon>Paraneoptera</taxon>
        <taxon>Psocodea</taxon>
        <taxon>Troctomorpha</taxon>
        <taxon>Phthiraptera</taxon>
        <taxon>Amblycera</taxon>
        <taxon>Menoponidae</taxon>
        <taxon>Menopon</taxon>
    </lineage>
</organism>
<feature type="region of interest" description="Disordered" evidence="9">
    <location>
        <begin position="100"/>
        <end position="127"/>
    </location>
</feature>
<dbReference type="PANTHER" id="PTHR13231">
    <property type="entry name" value="MITOCHONDRIAL RIBOSOMAL PROTEIN S31"/>
    <property type="match status" value="1"/>
</dbReference>
<evidence type="ECO:0000313" key="10">
    <source>
        <dbReference type="EMBL" id="KAL0277794.1"/>
    </source>
</evidence>
<dbReference type="PANTHER" id="PTHR13231:SF3">
    <property type="entry name" value="SMALL RIBOSOMAL SUBUNIT PROTEIN MS31"/>
    <property type="match status" value="1"/>
</dbReference>
<keyword evidence="3" id="KW-0809">Transit peptide</keyword>
<dbReference type="GO" id="GO:0003735">
    <property type="term" value="F:structural constituent of ribosome"/>
    <property type="evidence" value="ECO:0007669"/>
    <property type="project" value="InterPro"/>
</dbReference>
<accession>A0AAW2I6J1</accession>
<gene>
    <name evidence="10" type="ORF">PYX00_004956</name>
</gene>
<evidence type="ECO:0000256" key="4">
    <source>
        <dbReference type="ARBA" id="ARBA00022980"/>
    </source>
</evidence>
<dbReference type="AlphaFoldDB" id="A0AAW2I6J1"/>
<dbReference type="EMBL" id="JARGDH010000002">
    <property type="protein sequence ID" value="KAL0277794.1"/>
    <property type="molecule type" value="Genomic_DNA"/>
</dbReference>
<evidence type="ECO:0000256" key="8">
    <source>
        <dbReference type="ARBA" id="ARBA00035363"/>
    </source>
</evidence>
<evidence type="ECO:0000256" key="7">
    <source>
        <dbReference type="ARBA" id="ARBA00035133"/>
    </source>
</evidence>
<comment type="subcellular location">
    <subcellularLocation>
        <location evidence="1">Mitochondrion</location>
    </subcellularLocation>
</comment>
<reference evidence="10" key="1">
    <citation type="journal article" date="2024" name="Gigascience">
        <title>Chromosome-level genome of the poultry shaft louse Menopon gallinae provides insight into the host-switching and adaptive evolution of parasitic lice.</title>
        <authorList>
            <person name="Xu Y."/>
            <person name="Ma L."/>
            <person name="Liu S."/>
            <person name="Liang Y."/>
            <person name="Liu Q."/>
            <person name="He Z."/>
            <person name="Tian L."/>
            <person name="Duan Y."/>
            <person name="Cai W."/>
            <person name="Li H."/>
            <person name="Song F."/>
        </authorList>
    </citation>
    <scope>NUCLEOTIDE SEQUENCE</scope>
    <source>
        <strain evidence="10">Cailab_2023a</strain>
    </source>
</reference>
<dbReference type="InterPro" id="IPR026299">
    <property type="entry name" value="MRP-S31"/>
</dbReference>
<name>A0AAW2I6J1_9NEOP</name>
<evidence type="ECO:0000256" key="3">
    <source>
        <dbReference type="ARBA" id="ARBA00022946"/>
    </source>
</evidence>
<sequence>MIILRTARVPLTFRTNSDSIFRSIATSQYCMNDDSDENNTSKKRYKMFTAKDKKKLDSRREVMRKANTVFDLLNSSNVIGMKNKDERKFKHELPRVSKADSNVFKTSHTEDRNEDSRMEPTDKSAEMEEQIESTISKLNKVIENESEILSTKNKLTLSQPTKAPKNIKEISAKIMQSARSAAIEIGGDTDKISIDLINSIKKLEASYAQVDKTDLAVDILSKPHQSRLSSGETLGIFNKQNGSPEVSTMPTWDYLHKLSLVKGNIKPPKNYFEELIQWTNQGKLWNFPIDNEQGLDEEMKVDFTEHIFLEKHLEPWCPKTGPLRHFMELVIIGLSKNPYMSSQEKKEHIMWYKNYFEAHGKLLREIGAFVEKNTNSVNIEE</sequence>
<evidence type="ECO:0000256" key="6">
    <source>
        <dbReference type="ARBA" id="ARBA00023274"/>
    </source>
</evidence>
<evidence type="ECO:0000256" key="2">
    <source>
        <dbReference type="ARBA" id="ARBA00011057"/>
    </source>
</evidence>
<comment type="similarity">
    <text evidence="2">Belongs to the mitochondrion-specific ribosomal protein mS31 family.</text>
</comment>
<dbReference type="GO" id="GO:0005763">
    <property type="term" value="C:mitochondrial small ribosomal subunit"/>
    <property type="evidence" value="ECO:0007669"/>
    <property type="project" value="InterPro"/>
</dbReference>
<protein>
    <recommendedName>
        <fullName evidence="7">Small ribosomal subunit protein mS31</fullName>
    </recommendedName>
    <alternativeName>
        <fullName evidence="8">28S ribosomal protein S31, mitochondrial</fullName>
    </alternativeName>
</protein>
<dbReference type="Pfam" id="PF15433">
    <property type="entry name" value="MRP-S31"/>
    <property type="match status" value="1"/>
</dbReference>
<keyword evidence="5" id="KW-0496">Mitochondrion</keyword>
<proteinExistence type="inferred from homology"/>
<keyword evidence="4" id="KW-0689">Ribosomal protein</keyword>
<evidence type="ECO:0000256" key="9">
    <source>
        <dbReference type="SAM" id="MobiDB-lite"/>
    </source>
</evidence>
<keyword evidence="6" id="KW-0687">Ribonucleoprotein</keyword>
<feature type="compositionally biased region" description="Basic and acidic residues" evidence="9">
    <location>
        <begin position="107"/>
        <end position="126"/>
    </location>
</feature>
<evidence type="ECO:0000256" key="1">
    <source>
        <dbReference type="ARBA" id="ARBA00004173"/>
    </source>
</evidence>